<dbReference type="Proteomes" id="UP001219066">
    <property type="component" value="Chromosome"/>
</dbReference>
<reference evidence="2" key="2">
    <citation type="submission" date="2023-03" db="EMBL/GenBank/DDBJ databases">
        <title>Synergistic degradation of erythromycin by symbiotic bacteria Ery-6A and Ery-6B and application in simulated water remediation.</title>
        <authorList>
            <person name="Xu S."/>
        </authorList>
    </citation>
    <scope>NUCLEOTIDE SEQUENCE</scope>
    <source>
        <strain evidence="2">Ery-6A</strain>
    </source>
</reference>
<evidence type="ECO:0000313" key="3">
    <source>
        <dbReference type="Proteomes" id="UP000095607"/>
    </source>
</evidence>
<organism evidence="2 4">
    <name type="scientific">Delftia tsuruhatensis</name>
    <dbReference type="NCBI Taxonomy" id="180282"/>
    <lineage>
        <taxon>Bacteria</taxon>
        <taxon>Pseudomonadati</taxon>
        <taxon>Pseudomonadota</taxon>
        <taxon>Betaproteobacteria</taxon>
        <taxon>Burkholderiales</taxon>
        <taxon>Comamonadaceae</taxon>
        <taxon>Delftia</taxon>
    </lineage>
</organism>
<dbReference type="AlphaFoldDB" id="A0AAX3SFC1"/>
<gene>
    <name evidence="1" type="ORF">BI380_03250</name>
    <name evidence="2" type="ORF">PYR84_17510</name>
</gene>
<name>A0AAX3SFC1_9BURK</name>
<dbReference type="EMBL" id="CP120956">
    <property type="protein sequence ID" value="WFF78734.1"/>
    <property type="molecule type" value="Genomic_DNA"/>
</dbReference>
<evidence type="ECO:0000313" key="4">
    <source>
        <dbReference type="Proteomes" id="UP001219066"/>
    </source>
</evidence>
<sequence length="153" mass="16946">MKLDRVFRYENMPAIEAIWIDDEGMAKKCHIYANTQMAELRADLGPDAARYRALIAEVEATQEPPPPPEIPQSCTPAQGLVALYVLRGITEDALNSTIEAIQDDALRYTTRIGFARATEWRRGSPSILLMGELLSLSATDLDALFTHAVTVEV</sequence>
<proteinExistence type="predicted"/>
<reference evidence="1 3" key="1">
    <citation type="submission" date="2016-09" db="EMBL/GenBank/DDBJ databases">
        <title>Complete genome sequence of Deltia acidovorans CM13 isolated from murine proximal colonic tissue.</title>
        <authorList>
            <person name="Saffarian A."/>
        </authorList>
    </citation>
    <scope>NUCLEOTIDE SEQUENCE [LARGE SCALE GENOMIC DNA]</scope>
    <source>
        <strain evidence="1 3">CM13</strain>
    </source>
</reference>
<dbReference type="Proteomes" id="UP000095607">
    <property type="component" value="Chromosome"/>
</dbReference>
<dbReference type="KEGG" id="dts:BI380_03250"/>
<evidence type="ECO:0000313" key="1">
    <source>
        <dbReference type="EMBL" id="AOV00444.1"/>
    </source>
</evidence>
<accession>A0AAX3SFC1</accession>
<keyword evidence="3" id="KW-1185">Reference proteome</keyword>
<evidence type="ECO:0000313" key="2">
    <source>
        <dbReference type="EMBL" id="WFF78734.1"/>
    </source>
</evidence>
<dbReference type="RefSeq" id="WP_052734012.1">
    <property type="nucleotide sequence ID" value="NZ_CBCSDN010000014.1"/>
</dbReference>
<dbReference type="EMBL" id="CP017420">
    <property type="protein sequence ID" value="AOV00444.1"/>
    <property type="molecule type" value="Genomic_DNA"/>
</dbReference>
<protein>
    <submittedName>
        <fullName evidence="2">Uncharacterized protein</fullName>
    </submittedName>
</protein>